<dbReference type="EMBL" id="CP120678">
    <property type="protein sequence ID" value="WIW71320.1"/>
    <property type="molecule type" value="Genomic_DNA"/>
</dbReference>
<dbReference type="Pfam" id="PF10955">
    <property type="entry name" value="Fin"/>
    <property type="match status" value="1"/>
</dbReference>
<reference evidence="1" key="1">
    <citation type="submission" date="2023-03" db="EMBL/GenBank/DDBJ databases">
        <title>Selenobaculum gbiensis gen. nov. sp. nov., a new bacterium isolated from the gut microbiota of IBD patient.</title>
        <authorList>
            <person name="Yeo S."/>
            <person name="Park H."/>
            <person name="Huh C.S."/>
        </authorList>
    </citation>
    <scope>NUCLEOTIDE SEQUENCE</scope>
    <source>
        <strain evidence="1">ICN-92133</strain>
    </source>
</reference>
<dbReference type="InterPro" id="IPR020115">
    <property type="entry name" value="Fin"/>
</dbReference>
<evidence type="ECO:0000313" key="1">
    <source>
        <dbReference type="EMBL" id="WIW71320.1"/>
    </source>
</evidence>
<dbReference type="AlphaFoldDB" id="A0A9Y2AGJ9"/>
<dbReference type="Proteomes" id="UP001243623">
    <property type="component" value="Chromosome"/>
</dbReference>
<organism evidence="1 2">
    <name type="scientific">Selenobaculum gibii</name>
    <dbReference type="NCBI Taxonomy" id="3054208"/>
    <lineage>
        <taxon>Bacteria</taxon>
        <taxon>Bacillati</taxon>
        <taxon>Bacillota</taxon>
        <taxon>Negativicutes</taxon>
        <taxon>Selenomonadales</taxon>
        <taxon>Selenomonadaceae</taxon>
        <taxon>Selenobaculum</taxon>
    </lineage>
</organism>
<dbReference type="KEGG" id="sgbi:P3F81_03130"/>
<accession>A0A9Y2AGJ9</accession>
<gene>
    <name evidence="1" type="ORF">P3F81_03130</name>
</gene>
<name>A0A9Y2AGJ9_9FIRM</name>
<protein>
    <submittedName>
        <fullName evidence="1">DUF2757 family protein</fullName>
    </submittedName>
</protein>
<sequence length="84" mass="9205">MKICYHCEICGADIDEIELAVVDEKKLGFDCLTGDERKAIISVDTLSDTMDVQSLCDACIKELGLDDVQDQATSFPVNGLNLLH</sequence>
<dbReference type="RefSeq" id="WP_147667642.1">
    <property type="nucleotide sequence ID" value="NZ_CP120678.1"/>
</dbReference>
<evidence type="ECO:0000313" key="2">
    <source>
        <dbReference type="Proteomes" id="UP001243623"/>
    </source>
</evidence>
<proteinExistence type="predicted"/>
<dbReference type="GO" id="GO:0010468">
    <property type="term" value="P:regulation of gene expression"/>
    <property type="evidence" value="ECO:0007669"/>
    <property type="project" value="InterPro"/>
</dbReference>
<keyword evidence="2" id="KW-1185">Reference proteome</keyword>